<protein>
    <submittedName>
        <fullName evidence="1">Uncharacterized protein</fullName>
    </submittedName>
</protein>
<accession>A0ABT6F4I3</accession>
<evidence type="ECO:0000313" key="1">
    <source>
        <dbReference type="EMBL" id="MDG3002329.1"/>
    </source>
</evidence>
<comment type="caution">
    <text evidence="1">The sequence shown here is derived from an EMBL/GenBank/DDBJ whole genome shotgun (WGS) entry which is preliminary data.</text>
</comment>
<dbReference type="RefSeq" id="WP_277858693.1">
    <property type="nucleotide sequence ID" value="NZ_JARRAG010000001.1"/>
</dbReference>
<gene>
    <name evidence="1" type="ORF">PZE19_00880</name>
</gene>
<proteinExistence type="predicted"/>
<name>A0ABT6F4I3_9BACT</name>
<reference evidence="1 2" key="1">
    <citation type="submission" date="2023-03" db="EMBL/GenBank/DDBJ databases">
        <title>Paludisphaera mucosa sp. nov. a novel planctomycete from northern fen.</title>
        <authorList>
            <person name="Ivanova A."/>
        </authorList>
    </citation>
    <scope>NUCLEOTIDE SEQUENCE [LARGE SCALE GENOMIC DNA]</scope>
    <source>
        <strain evidence="1 2">Pla2</strain>
    </source>
</reference>
<organism evidence="1 2">
    <name type="scientific">Paludisphaera mucosa</name>
    <dbReference type="NCBI Taxonomy" id="3030827"/>
    <lineage>
        <taxon>Bacteria</taxon>
        <taxon>Pseudomonadati</taxon>
        <taxon>Planctomycetota</taxon>
        <taxon>Planctomycetia</taxon>
        <taxon>Isosphaerales</taxon>
        <taxon>Isosphaeraceae</taxon>
        <taxon>Paludisphaera</taxon>
    </lineage>
</organism>
<sequence length="381" mass="41854">MLRRELLRSLSLTTWLGRLRGIDAWAGAGDEAPNAADAYRRAFAWVRKVPSERWGEAREALETARLGPEVDRWIEESRPALEAIREAAKIDACRWGDDEMTAADIDRDRLGIANRHIVRMTCLSVRRLVEARRFDEALDDAFSALAYARRVGADGPFIARLFECADEAVTLQTLGRVLTRLDRPALDRLAHRLDGLPPVAPPSGTIGPESRFILGTLRGRLAAMGAVVDDEGWKRLDCDDAEIAALRRLTGGDRAKLLAHLDATVPDFAELGRRLDLPRGGRDEALDAFARARRDDAPLAAGLVEAARGIAAAVERQALLRVMLRAGFALVRDGEDAFRALRDPFGDGPFGLERREGGRVLRSAFPGLKSPATEFRVGEPG</sequence>
<evidence type="ECO:0000313" key="2">
    <source>
        <dbReference type="Proteomes" id="UP001216907"/>
    </source>
</evidence>
<keyword evidence="2" id="KW-1185">Reference proteome</keyword>
<dbReference type="Proteomes" id="UP001216907">
    <property type="component" value="Unassembled WGS sequence"/>
</dbReference>
<dbReference type="EMBL" id="JARRAG010000001">
    <property type="protein sequence ID" value="MDG3002329.1"/>
    <property type="molecule type" value="Genomic_DNA"/>
</dbReference>